<proteinExistence type="predicted"/>
<evidence type="ECO:0000256" key="1">
    <source>
        <dbReference type="SAM" id="MobiDB-lite"/>
    </source>
</evidence>
<gene>
    <name evidence="2" type="ORF">NDK47_08795</name>
</gene>
<evidence type="ECO:0000313" key="2">
    <source>
        <dbReference type="EMBL" id="USG67351.1"/>
    </source>
</evidence>
<accession>A0ABY4WKR1</accession>
<organism evidence="2 3">
    <name type="scientific">Brevibacillus ruminantium</name>
    <dbReference type="NCBI Taxonomy" id="2950604"/>
    <lineage>
        <taxon>Bacteria</taxon>
        <taxon>Bacillati</taxon>
        <taxon>Bacillota</taxon>
        <taxon>Bacilli</taxon>
        <taxon>Bacillales</taxon>
        <taxon>Paenibacillaceae</taxon>
        <taxon>Brevibacillus</taxon>
    </lineage>
</organism>
<dbReference type="RefSeq" id="WP_251874450.1">
    <property type="nucleotide sequence ID" value="NZ_CP098755.1"/>
</dbReference>
<dbReference type="Proteomes" id="UP001056500">
    <property type="component" value="Chromosome"/>
</dbReference>
<evidence type="ECO:0000313" key="3">
    <source>
        <dbReference type="Proteomes" id="UP001056500"/>
    </source>
</evidence>
<protein>
    <submittedName>
        <fullName evidence="2">Uncharacterized protein</fullName>
    </submittedName>
</protein>
<sequence>MINKTGNNFLPKRQKTSSPTAILLEDERETKSLSYVAPSEQAYEAGMKIMARFDVDALKRFMSSGEVIPIQEGTTVLVLETNFLNGRAMVKVTSGTSSGEKGYMPLDHLK</sequence>
<name>A0ABY4WKR1_9BACL</name>
<keyword evidence="3" id="KW-1185">Reference proteome</keyword>
<reference evidence="2" key="1">
    <citation type="submission" date="2022-06" db="EMBL/GenBank/DDBJ databases">
        <title>Genome sequencing of Brevibacillus sp. BB3-R1.</title>
        <authorList>
            <person name="Heo J."/>
            <person name="Lee D."/>
            <person name="Won M."/>
            <person name="Han B.-H."/>
            <person name="Hong S.-B."/>
            <person name="Kwon S.-W."/>
        </authorList>
    </citation>
    <scope>NUCLEOTIDE SEQUENCE</scope>
    <source>
        <strain evidence="2">BB3-R1</strain>
    </source>
</reference>
<dbReference type="EMBL" id="CP098755">
    <property type="protein sequence ID" value="USG67351.1"/>
    <property type="molecule type" value="Genomic_DNA"/>
</dbReference>
<feature type="region of interest" description="Disordered" evidence="1">
    <location>
        <begin position="1"/>
        <end position="24"/>
    </location>
</feature>